<name>A0A6L2JKJ4_TANCI</name>
<protein>
    <submittedName>
        <fullName evidence="1">Uncharacterized protein</fullName>
    </submittedName>
</protein>
<evidence type="ECO:0000313" key="1">
    <source>
        <dbReference type="EMBL" id="GEU37192.1"/>
    </source>
</evidence>
<comment type="caution">
    <text evidence="1">The sequence shown here is derived from an EMBL/GenBank/DDBJ whole genome shotgun (WGS) entry which is preliminary data.</text>
</comment>
<accession>A0A6L2JKJ4</accession>
<gene>
    <name evidence="1" type="ORF">Tci_009170</name>
</gene>
<proteinExistence type="predicted"/>
<reference evidence="1" key="1">
    <citation type="journal article" date="2019" name="Sci. Rep.">
        <title>Draft genome of Tanacetum cinerariifolium, the natural source of mosquito coil.</title>
        <authorList>
            <person name="Yamashiro T."/>
            <person name="Shiraishi A."/>
            <person name="Satake H."/>
            <person name="Nakayama K."/>
        </authorList>
    </citation>
    <scope>NUCLEOTIDE SEQUENCE</scope>
</reference>
<dbReference type="AlphaFoldDB" id="A0A6L2JKJ4"/>
<organism evidence="1">
    <name type="scientific">Tanacetum cinerariifolium</name>
    <name type="common">Dalmatian daisy</name>
    <name type="synonym">Chrysanthemum cinerariifolium</name>
    <dbReference type="NCBI Taxonomy" id="118510"/>
    <lineage>
        <taxon>Eukaryota</taxon>
        <taxon>Viridiplantae</taxon>
        <taxon>Streptophyta</taxon>
        <taxon>Embryophyta</taxon>
        <taxon>Tracheophyta</taxon>
        <taxon>Spermatophyta</taxon>
        <taxon>Magnoliopsida</taxon>
        <taxon>eudicotyledons</taxon>
        <taxon>Gunneridae</taxon>
        <taxon>Pentapetalae</taxon>
        <taxon>asterids</taxon>
        <taxon>campanulids</taxon>
        <taxon>Asterales</taxon>
        <taxon>Asteraceae</taxon>
        <taxon>Asteroideae</taxon>
        <taxon>Anthemideae</taxon>
        <taxon>Anthemidinae</taxon>
        <taxon>Tanacetum</taxon>
    </lineage>
</organism>
<dbReference type="EMBL" id="BKCJ010000897">
    <property type="protein sequence ID" value="GEU37192.1"/>
    <property type="molecule type" value="Genomic_DNA"/>
</dbReference>
<sequence>MSEQVGCNKEDDGSRVLVALEVGATAVASPAGVLDLDTHSSSEADPSKSLLPPVSVEPLVLPFLCSDDLELDTEMPERHV</sequence>